<dbReference type="InterPro" id="IPR004620">
    <property type="entry name" value="MTHF_reductase_bac"/>
</dbReference>
<dbReference type="CDD" id="cd00537">
    <property type="entry name" value="MTHFR"/>
    <property type="match status" value="1"/>
</dbReference>
<dbReference type="Pfam" id="PF02219">
    <property type="entry name" value="MTHFR"/>
    <property type="match status" value="1"/>
</dbReference>
<reference evidence="13 14" key="1">
    <citation type="submission" date="2017-07" db="EMBL/GenBank/DDBJ databases">
        <title>Draft Genome Sequences of Select Purple Nonsulfur Bacteria.</title>
        <authorList>
            <person name="Lasarre B."/>
            <person name="Mckinlay J.B."/>
        </authorList>
    </citation>
    <scope>NUCLEOTIDE SEQUENCE [LARGE SCALE GENOMIC DNA]</scope>
    <source>
        <strain evidence="13 14">DSM 5909</strain>
    </source>
</reference>
<dbReference type="PANTHER" id="PTHR45754">
    <property type="entry name" value="METHYLENETETRAHYDROFOLATE REDUCTASE"/>
    <property type="match status" value="1"/>
</dbReference>
<gene>
    <name evidence="13" type="primary">metF</name>
    <name evidence="13" type="ORF">CH341_16850</name>
</gene>
<evidence type="ECO:0000256" key="3">
    <source>
        <dbReference type="ARBA" id="ARBA00006743"/>
    </source>
</evidence>
<evidence type="ECO:0000256" key="6">
    <source>
        <dbReference type="ARBA" id="ARBA00022827"/>
    </source>
</evidence>
<dbReference type="UniPathway" id="UPA00193"/>
<evidence type="ECO:0000313" key="14">
    <source>
        <dbReference type="Proteomes" id="UP000249130"/>
    </source>
</evidence>
<comment type="pathway">
    <text evidence="2 12">One-carbon metabolism; tetrahydrofolate interconversion.</text>
</comment>
<dbReference type="GO" id="GO:0005829">
    <property type="term" value="C:cytosol"/>
    <property type="evidence" value="ECO:0007669"/>
    <property type="project" value="InterPro"/>
</dbReference>
<keyword evidence="5 12" id="KW-0285">Flavoprotein</keyword>
<evidence type="ECO:0000256" key="5">
    <source>
        <dbReference type="ARBA" id="ARBA00022630"/>
    </source>
</evidence>
<dbReference type="InterPro" id="IPR029041">
    <property type="entry name" value="FAD-linked_oxidoreductase-like"/>
</dbReference>
<evidence type="ECO:0000256" key="7">
    <source>
        <dbReference type="ARBA" id="ARBA00023002"/>
    </source>
</evidence>
<dbReference type="RefSeq" id="WP_111420182.1">
    <property type="nucleotide sequence ID" value="NZ_NPEX01000116.1"/>
</dbReference>
<evidence type="ECO:0000256" key="8">
    <source>
        <dbReference type="ARBA" id="ARBA00023027"/>
    </source>
</evidence>
<keyword evidence="7 12" id="KW-0560">Oxidoreductase</keyword>
<organism evidence="13 14">
    <name type="scientific">Rhodoplanes roseus</name>
    <dbReference type="NCBI Taxonomy" id="29409"/>
    <lineage>
        <taxon>Bacteria</taxon>
        <taxon>Pseudomonadati</taxon>
        <taxon>Pseudomonadota</taxon>
        <taxon>Alphaproteobacteria</taxon>
        <taxon>Hyphomicrobiales</taxon>
        <taxon>Nitrobacteraceae</taxon>
        <taxon>Rhodoplanes</taxon>
    </lineage>
</organism>
<keyword evidence="6 12" id="KW-0274">FAD</keyword>
<evidence type="ECO:0000256" key="12">
    <source>
        <dbReference type="RuleBase" id="RU003862"/>
    </source>
</evidence>
<evidence type="ECO:0000256" key="2">
    <source>
        <dbReference type="ARBA" id="ARBA00004777"/>
    </source>
</evidence>
<evidence type="ECO:0000256" key="4">
    <source>
        <dbReference type="ARBA" id="ARBA00022605"/>
    </source>
</evidence>
<dbReference type="AlphaFoldDB" id="A0A327L5N7"/>
<keyword evidence="9" id="KW-0486">Methionine biosynthesis</keyword>
<dbReference type="OrthoDB" id="9812555at2"/>
<keyword evidence="8" id="KW-0520">NAD</keyword>
<keyword evidence="14" id="KW-1185">Reference proteome</keyword>
<dbReference type="EMBL" id="NPEX01000116">
    <property type="protein sequence ID" value="RAI42938.1"/>
    <property type="molecule type" value="Genomic_DNA"/>
</dbReference>
<dbReference type="Gene3D" id="3.20.20.220">
    <property type="match status" value="1"/>
</dbReference>
<proteinExistence type="inferred from homology"/>
<evidence type="ECO:0000256" key="1">
    <source>
        <dbReference type="ARBA" id="ARBA00001974"/>
    </source>
</evidence>
<comment type="catalytic activity">
    <reaction evidence="11">
        <text>(6S)-5-methyl-5,6,7,8-tetrahydrofolate + NAD(+) = (6R)-5,10-methylene-5,6,7,8-tetrahydrofolate + NADH + H(+)</text>
        <dbReference type="Rhea" id="RHEA:19821"/>
        <dbReference type="ChEBI" id="CHEBI:15378"/>
        <dbReference type="ChEBI" id="CHEBI:15636"/>
        <dbReference type="ChEBI" id="CHEBI:18608"/>
        <dbReference type="ChEBI" id="CHEBI:57540"/>
        <dbReference type="ChEBI" id="CHEBI:57945"/>
        <dbReference type="EC" id="1.5.1.54"/>
    </reaction>
    <physiologicalReaction direction="right-to-left" evidence="11">
        <dbReference type="Rhea" id="RHEA:19823"/>
    </physiologicalReaction>
</comment>
<evidence type="ECO:0000256" key="11">
    <source>
        <dbReference type="ARBA" id="ARBA00048628"/>
    </source>
</evidence>
<dbReference type="GO" id="GO:0071949">
    <property type="term" value="F:FAD binding"/>
    <property type="evidence" value="ECO:0007669"/>
    <property type="project" value="TreeGrafter"/>
</dbReference>
<evidence type="ECO:0000256" key="10">
    <source>
        <dbReference type="ARBA" id="ARBA00034478"/>
    </source>
</evidence>
<comment type="caution">
    <text evidence="13">The sequence shown here is derived from an EMBL/GenBank/DDBJ whole genome shotgun (WGS) entry which is preliminary data.</text>
</comment>
<dbReference type="GO" id="GO:0009086">
    <property type="term" value="P:methionine biosynthetic process"/>
    <property type="evidence" value="ECO:0007669"/>
    <property type="project" value="UniProtKB-KW"/>
</dbReference>
<dbReference type="Proteomes" id="UP000249130">
    <property type="component" value="Unassembled WGS sequence"/>
</dbReference>
<comment type="cofactor">
    <cofactor evidence="1 12">
        <name>FAD</name>
        <dbReference type="ChEBI" id="CHEBI:57692"/>
    </cofactor>
</comment>
<evidence type="ECO:0000256" key="9">
    <source>
        <dbReference type="ARBA" id="ARBA00023167"/>
    </source>
</evidence>
<dbReference type="EC" id="1.5.1.54" evidence="12"/>
<dbReference type="GO" id="GO:0035999">
    <property type="term" value="P:tetrahydrofolate interconversion"/>
    <property type="evidence" value="ECO:0007669"/>
    <property type="project" value="UniProtKB-UniPathway"/>
</dbReference>
<sequence length="316" mass="34247">MPSPTEPRASRVPHRREDLRVSFEFFPPKIEEMEKTLWDSIERLAPLRPNFVSVTYGAGGSTRERTHATVKRILDETALTPAAHLTCVAATRDEVDDVVRGYLSAGVRHIVALRGDPVAGIGTAYAPHPGGYVNAADLVGGIKRLAAAEKTDIEVSVSAYPERHPESPSDTVDLDMLAAKVDAGATRAITQFFFDNELYLRYLDRVRARGITIPIVPGILPVQNFTLTRSFAAKAGASIPSWLADRFAGLEDDAATRKLIAAAVAAEQVFDLVDRGVTEFHFYTMNRADLVYAVCHLLGLRPAAAPAAEARAEAAA</sequence>
<name>A0A327L5N7_9BRAD</name>
<dbReference type="NCBIfam" id="TIGR00676">
    <property type="entry name" value="fadh2"/>
    <property type="match status" value="1"/>
</dbReference>
<dbReference type="PANTHER" id="PTHR45754:SF3">
    <property type="entry name" value="METHYLENETETRAHYDROFOLATE REDUCTASE (NADPH)"/>
    <property type="match status" value="1"/>
</dbReference>
<dbReference type="GO" id="GO:0106312">
    <property type="term" value="F:methylenetetrahydrofolate reductase (NADH) activity"/>
    <property type="evidence" value="ECO:0007669"/>
    <property type="project" value="UniProtKB-EC"/>
</dbReference>
<evidence type="ECO:0000313" key="13">
    <source>
        <dbReference type="EMBL" id="RAI42938.1"/>
    </source>
</evidence>
<keyword evidence="4" id="KW-0028">Amino-acid biosynthesis</keyword>
<comment type="similarity">
    <text evidence="3 12">Belongs to the methylenetetrahydrofolate reductase family.</text>
</comment>
<protein>
    <recommendedName>
        <fullName evidence="12">Methylenetetrahydrofolate reductase</fullName>
        <ecNumber evidence="12">1.5.1.54</ecNumber>
    </recommendedName>
</protein>
<comment type="pathway">
    <text evidence="10">Amino-acid biosynthesis; L-methionine biosynthesis via de novo pathway.</text>
</comment>
<accession>A0A327L5N7</accession>
<dbReference type="SUPFAM" id="SSF51730">
    <property type="entry name" value="FAD-linked oxidoreductase"/>
    <property type="match status" value="1"/>
</dbReference>
<dbReference type="InterPro" id="IPR003171">
    <property type="entry name" value="Mehydrof_redctse-like"/>
</dbReference>